<feature type="binding site" evidence="7">
    <location>
        <begin position="12"/>
        <end position="14"/>
    </location>
    <ligand>
        <name>substrate</name>
    </ligand>
</feature>
<organism evidence="9 10">
    <name type="scientific">Alteromonas ponticola</name>
    <dbReference type="NCBI Taxonomy" id="2720613"/>
    <lineage>
        <taxon>Bacteria</taxon>
        <taxon>Pseudomonadati</taxon>
        <taxon>Pseudomonadota</taxon>
        <taxon>Gammaproteobacteria</taxon>
        <taxon>Alteromonadales</taxon>
        <taxon>Alteromonadaceae</taxon>
        <taxon>Alteromonas/Salinimonas group</taxon>
        <taxon>Alteromonas</taxon>
    </lineage>
</organism>
<feature type="binding site" evidence="7">
    <location>
        <begin position="229"/>
        <end position="230"/>
    </location>
    <ligand>
        <name>substrate</name>
    </ligand>
</feature>
<dbReference type="InterPro" id="IPR000652">
    <property type="entry name" value="Triosephosphate_isomerase"/>
</dbReference>
<proteinExistence type="inferred from homology"/>
<dbReference type="PROSITE" id="PS51440">
    <property type="entry name" value="TIM_2"/>
    <property type="match status" value="1"/>
</dbReference>
<keyword evidence="4 7" id="KW-0963">Cytoplasm</keyword>
<comment type="similarity">
    <text evidence="2 7 8">Belongs to the triosephosphate isomerase family.</text>
</comment>
<comment type="function">
    <text evidence="7">Involved in the gluconeogenesis. Catalyzes stereospecifically the conversion of dihydroxyacetone phosphate (DHAP) to D-glyceraldehyde-3-phosphate (G3P).</text>
</comment>
<evidence type="ECO:0000256" key="2">
    <source>
        <dbReference type="ARBA" id="ARBA00007422"/>
    </source>
</evidence>
<feature type="active site" description="Electrophile" evidence="7">
    <location>
        <position position="91"/>
    </location>
</feature>
<reference evidence="9 10" key="1">
    <citation type="submission" date="2020-03" db="EMBL/GenBank/DDBJ databases">
        <title>Alteromonas ponticola sp. nov., isolated from seawater.</title>
        <authorList>
            <person name="Yoon J.-H."/>
            <person name="Kim Y.-O."/>
        </authorList>
    </citation>
    <scope>NUCLEOTIDE SEQUENCE [LARGE SCALE GENOMIC DNA]</scope>
    <source>
        <strain evidence="9 10">MYP5</strain>
    </source>
</reference>
<dbReference type="PANTHER" id="PTHR21139:SF42">
    <property type="entry name" value="TRIOSEPHOSPHATE ISOMERASE"/>
    <property type="match status" value="1"/>
</dbReference>
<comment type="pathway">
    <text evidence="1">Carbohydrate metabolism; erythritol degradation.</text>
</comment>
<comment type="pathway">
    <text evidence="7 8">Carbohydrate biosynthesis; gluconeogenesis.</text>
</comment>
<dbReference type="SUPFAM" id="SSF51351">
    <property type="entry name" value="Triosephosphate isomerase (TIM)"/>
    <property type="match status" value="1"/>
</dbReference>
<dbReference type="Pfam" id="PF00121">
    <property type="entry name" value="TIM"/>
    <property type="match status" value="1"/>
</dbReference>
<comment type="pathway">
    <text evidence="7 8">Carbohydrate degradation; glycolysis; D-glyceraldehyde 3-phosphate from glycerone phosphate: step 1/1.</text>
</comment>
<dbReference type="GO" id="GO:0004807">
    <property type="term" value="F:triose-phosphate isomerase activity"/>
    <property type="evidence" value="ECO:0007669"/>
    <property type="project" value="UniProtKB-EC"/>
</dbReference>
<dbReference type="HAMAP" id="MF_00147_B">
    <property type="entry name" value="TIM_B"/>
    <property type="match status" value="1"/>
</dbReference>
<dbReference type="InterPro" id="IPR035990">
    <property type="entry name" value="TIM_sf"/>
</dbReference>
<evidence type="ECO:0000313" key="10">
    <source>
        <dbReference type="Proteomes" id="UP000709336"/>
    </source>
</evidence>
<dbReference type="RefSeq" id="WP_169209144.1">
    <property type="nucleotide sequence ID" value="NZ_JAATNW010000001.1"/>
</dbReference>
<dbReference type="EMBL" id="JAATNW010000001">
    <property type="protein sequence ID" value="NMH58579.1"/>
    <property type="molecule type" value="Genomic_DNA"/>
</dbReference>
<dbReference type="PANTHER" id="PTHR21139">
    <property type="entry name" value="TRIOSEPHOSPHATE ISOMERASE"/>
    <property type="match status" value="1"/>
</dbReference>
<keyword evidence="6 7" id="KW-0413">Isomerase</keyword>
<feature type="binding site" evidence="7">
    <location>
        <position position="208"/>
    </location>
    <ligand>
        <name>substrate</name>
    </ligand>
</feature>
<accession>A0ABX1QWF3</accession>
<keyword evidence="5 7" id="KW-0324">Glycolysis</keyword>
<dbReference type="InterPro" id="IPR013785">
    <property type="entry name" value="Aldolase_TIM"/>
</dbReference>
<dbReference type="EC" id="5.3.1.1" evidence="7 8"/>
<protein>
    <recommendedName>
        <fullName evidence="7 8">Triosephosphate isomerase</fullName>
        <shortName evidence="7">TIM</shortName>
        <shortName evidence="7">TPI</shortName>
        <ecNumber evidence="7 8">5.3.1.1</ecNumber>
    </recommendedName>
    <alternativeName>
        <fullName evidence="7">Triose-phosphate isomerase</fullName>
    </alternativeName>
</protein>
<evidence type="ECO:0000256" key="7">
    <source>
        <dbReference type="HAMAP-Rule" id="MF_00147"/>
    </source>
</evidence>
<dbReference type="CDD" id="cd00311">
    <property type="entry name" value="TIM"/>
    <property type="match status" value="1"/>
</dbReference>
<evidence type="ECO:0000256" key="4">
    <source>
        <dbReference type="ARBA" id="ARBA00022490"/>
    </source>
</evidence>
<keyword evidence="10" id="KW-1185">Reference proteome</keyword>
<evidence type="ECO:0000256" key="3">
    <source>
        <dbReference type="ARBA" id="ARBA00022432"/>
    </source>
</evidence>
<feature type="active site" description="Proton acceptor" evidence="7">
    <location>
        <position position="163"/>
    </location>
</feature>
<dbReference type="Proteomes" id="UP000709336">
    <property type="component" value="Unassembled WGS sequence"/>
</dbReference>
<comment type="caution">
    <text evidence="9">The sequence shown here is derived from an EMBL/GenBank/DDBJ whole genome shotgun (WGS) entry which is preliminary data.</text>
</comment>
<feature type="binding site" evidence="7">
    <location>
        <position position="169"/>
    </location>
    <ligand>
        <name>substrate</name>
    </ligand>
</feature>
<evidence type="ECO:0000313" key="9">
    <source>
        <dbReference type="EMBL" id="NMH58579.1"/>
    </source>
</evidence>
<evidence type="ECO:0000256" key="1">
    <source>
        <dbReference type="ARBA" id="ARBA00004939"/>
    </source>
</evidence>
<evidence type="ECO:0000256" key="6">
    <source>
        <dbReference type="ARBA" id="ARBA00023235"/>
    </source>
</evidence>
<dbReference type="InterPro" id="IPR022896">
    <property type="entry name" value="TrioseP_Isoase_bac/euk"/>
</dbReference>
<comment type="subunit">
    <text evidence="7 8">Homodimer.</text>
</comment>
<dbReference type="NCBIfam" id="TIGR00419">
    <property type="entry name" value="tim"/>
    <property type="match status" value="1"/>
</dbReference>
<comment type="subcellular location">
    <subcellularLocation>
        <location evidence="7 8">Cytoplasm</location>
    </subcellularLocation>
</comment>
<sequence>MENNRVPMVAGNWKMNGDRSLVSQFSNELKTQQLSCTVVICPPSIYLPLFSNHDFSLGGQNVSHLDNGAHTGELSVAMLKDAGCSHVIVGHSERRESQHESSELVAKKAAQAIEQGLVPIVCVGEPLSVREQQTVEAFIGDQIKALTDLLSVEALKRCVIAYEPIWAIGTGKTATPQQAQEVHAFIRQTLNENAQGVGDSISLLYGGSVKADNAKELFSQPDVDGGLIGGASLKLEDFIAICQAAN</sequence>
<comment type="catalytic activity">
    <reaction evidence="7 8">
        <text>D-glyceraldehyde 3-phosphate = dihydroxyacetone phosphate</text>
        <dbReference type="Rhea" id="RHEA:18585"/>
        <dbReference type="ChEBI" id="CHEBI:57642"/>
        <dbReference type="ChEBI" id="CHEBI:59776"/>
        <dbReference type="EC" id="5.3.1.1"/>
    </reaction>
</comment>
<evidence type="ECO:0000256" key="5">
    <source>
        <dbReference type="ARBA" id="ARBA00023152"/>
    </source>
</evidence>
<dbReference type="PROSITE" id="PS00171">
    <property type="entry name" value="TIM_1"/>
    <property type="match status" value="1"/>
</dbReference>
<gene>
    <name evidence="7" type="primary">tpiA</name>
    <name evidence="9" type="ORF">HCJ96_00890</name>
</gene>
<dbReference type="Gene3D" id="3.20.20.70">
    <property type="entry name" value="Aldolase class I"/>
    <property type="match status" value="1"/>
</dbReference>
<name>A0ABX1QWF3_9ALTE</name>
<evidence type="ECO:0000256" key="8">
    <source>
        <dbReference type="RuleBase" id="RU363013"/>
    </source>
</evidence>
<keyword evidence="3 7" id="KW-0312">Gluconeogenesis</keyword>
<dbReference type="InterPro" id="IPR020861">
    <property type="entry name" value="Triosephosphate_isomerase_AS"/>
</dbReference>